<evidence type="ECO:0000313" key="2">
    <source>
        <dbReference type="EMBL" id="PSL02503.1"/>
    </source>
</evidence>
<organism evidence="2 3">
    <name type="scientific">Haloactinopolyspora alba</name>
    <dbReference type="NCBI Taxonomy" id="648780"/>
    <lineage>
        <taxon>Bacteria</taxon>
        <taxon>Bacillati</taxon>
        <taxon>Actinomycetota</taxon>
        <taxon>Actinomycetes</taxon>
        <taxon>Jiangellales</taxon>
        <taxon>Jiangellaceae</taxon>
        <taxon>Haloactinopolyspora</taxon>
    </lineage>
</organism>
<dbReference type="OrthoDB" id="4565830at2"/>
<dbReference type="Proteomes" id="UP000243528">
    <property type="component" value="Unassembled WGS sequence"/>
</dbReference>
<dbReference type="AlphaFoldDB" id="A0A2P8DZ58"/>
<accession>A0A2P8DZ58</accession>
<keyword evidence="3" id="KW-1185">Reference proteome</keyword>
<comment type="caution">
    <text evidence="2">The sequence shown here is derived from an EMBL/GenBank/DDBJ whole genome shotgun (WGS) entry which is preliminary data.</text>
</comment>
<evidence type="ECO:0000256" key="1">
    <source>
        <dbReference type="SAM" id="MobiDB-lite"/>
    </source>
</evidence>
<dbReference type="RefSeq" id="WP_106538012.1">
    <property type="nucleotide sequence ID" value="NZ_PYGE01000010.1"/>
</dbReference>
<gene>
    <name evidence="2" type="ORF">CLV30_110157</name>
</gene>
<proteinExistence type="predicted"/>
<reference evidence="2 3" key="1">
    <citation type="submission" date="2018-03" db="EMBL/GenBank/DDBJ databases">
        <title>Genomic Encyclopedia of Archaeal and Bacterial Type Strains, Phase II (KMG-II): from individual species to whole genera.</title>
        <authorList>
            <person name="Goeker M."/>
        </authorList>
    </citation>
    <scope>NUCLEOTIDE SEQUENCE [LARGE SCALE GENOMIC DNA]</scope>
    <source>
        <strain evidence="2 3">DSM 45211</strain>
    </source>
</reference>
<protein>
    <submittedName>
        <fullName evidence="2">Uncharacterized protein</fullName>
    </submittedName>
</protein>
<feature type="region of interest" description="Disordered" evidence="1">
    <location>
        <begin position="49"/>
        <end position="74"/>
    </location>
</feature>
<dbReference type="EMBL" id="PYGE01000010">
    <property type="protein sequence ID" value="PSL02503.1"/>
    <property type="molecule type" value="Genomic_DNA"/>
</dbReference>
<sequence>MSRRDGLVRDRDGDLVDEPVEHVCVNGWAGEDHAGRPIACHVCRPHLQRRRLAGDGPEITTARPDPHEHRTSTT</sequence>
<evidence type="ECO:0000313" key="3">
    <source>
        <dbReference type="Proteomes" id="UP000243528"/>
    </source>
</evidence>
<name>A0A2P8DZ58_9ACTN</name>
<feature type="compositionally biased region" description="Basic and acidic residues" evidence="1">
    <location>
        <begin position="64"/>
        <end position="74"/>
    </location>
</feature>